<comment type="caution">
    <text evidence="1">The sequence shown here is derived from an EMBL/GenBank/DDBJ whole genome shotgun (WGS) entry which is preliminary data.</text>
</comment>
<dbReference type="AlphaFoldDB" id="A0A2S6N5U4"/>
<organism evidence="1 2">
    <name type="scientific">Rhodopila globiformis</name>
    <name type="common">Rhodopseudomonas globiformis</name>
    <dbReference type="NCBI Taxonomy" id="1071"/>
    <lineage>
        <taxon>Bacteria</taxon>
        <taxon>Pseudomonadati</taxon>
        <taxon>Pseudomonadota</taxon>
        <taxon>Alphaproteobacteria</taxon>
        <taxon>Acetobacterales</taxon>
        <taxon>Acetobacteraceae</taxon>
        <taxon>Rhodopila</taxon>
    </lineage>
</organism>
<dbReference type="EMBL" id="NHRY01000219">
    <property type="protein sequence ID" value="PPQ29990.1"/>
    <property type="molecule type" value="Genomic_DNA"/>
</dbReference>
<gene>
    <name evidence="1" type="ORF">CCS01_20575</name>
</gene>
<evidence type="ECO:0000313" key="2">
    <source>
        <dbReference type="Proteomes" id="UP000239724"/>
    </source>
</evidence>
<accession>A0A2S6N5U4</accession>
<protein>
    <submittedName>
        <fullName evidence="1">Uncharacterized protein</fullName>
    </submittedName>
</protein>
<proteinExistence type="predicted"/>
<reference evidence="1 2" key="1">
    <citation type="journal article" date="2018" name="Arch. Microbiol.">
        <title>New insights into the metabolic potential of the phototrophic purple bacterium Rhodopila globiformis DSM 161(T) from its draft genome sequence and evidence for a vanadium-dependent nitrogenase.</title>
        <authorList>
            <person name="Imhoff J.F."/>
            <person name="Rahn T."/>
            <person name="Kunzel S."/>
            <person name="Neulinger S.C."/>
        </authorList>
    </citation>
    <scope>NUCLEOTIDE SEQUENCE [LARGE SCALE GENOMIC DNA]</scope>
    <source>
        <strain evidence="1 2">DSM 161</strain>
    </source>
</reference>
<dbReference type="RefSeq" id="WP_104520691.1">
    <property type="nucleotide sequence ID" value="NZ_NHRY01000219.1"/>
</dbReference>
<dbReference type="Proteomes" id="UP000239724">
    <property type="component" value="Unassembled WGS sequence"/>
</dbReference>
<sequence length="71" mass="7599">MGTAVRPAKTSPGPWDAFADVDAFVDQVLEELESMAKDGSRPMRSGPRPPLAGATLRKAVMAIWCVCFCGM</sequence>
<name>A0A2S6N5U4_RHOGL</name>
<keyword evidence="2" id="KW-1185">Reference proteome</keyword>
<evidence type="ECO:0000313" key="1">
    <source>
        <dbReference type="EMBL" id="PPQ29990.1"/>
    </source>
</evidence>